<sequence>MVRAKLLHMRANYCCCCCCCCLLLSISSVWPKEGRRTSTLLLKLNPMPTPKKLPDRPRDQRRSSRWHRAIVIISVSSS</sequence>
<organism evidence="1">
    <name type="scientific">Anopheles braziliensis</name>
    <dbReference type="NCBI Taxonomy" id="58242"/>
    <lineage>
        <taxon>Eukaryota</taxon>
        <taxon>Metazoa</taxon>
        <taxon>Ecdysozoa</taxon>
        <taxon>Arthropoda</taxon>
        <taxon>Hexapoda</taxon>
        <taxon>Insecta</taxon>
        <taxon>Pterygota</taxon>
        <taxon>Neoptera</taxon>
        <taxon>Endopterygota</taxon>
        <taxon>Diptera</taxon>
        <taxon>Nematocera</taxon>
        <taxon>Culicoidea</taxon>
        <taxon>Culicidae</taxon>
        <taxon>Anophelinae</taxon>
        <taxon>Anopheles</taxon>
    </lineage>
</organism>
<protein>
    <submittedName>
        <fullName evidence="1">Putative secreted peptide</fullName>
    </submittedName>
</protein>
<proteinExistence type="predicted"/>
<name>A0A2M3ZN31_9DIPT</name>
<accession>A0A2M3ZN31</accession>
<dbReference type="EMBL" id="GGFM01009213">
    <property type="protein sequence ID" value="MBW29964.1"/>
    <property type="molecule type" value="Transcribed_RNA"/>
</dbReference>
<dbReference type="AlphaFoldDB" id="A0A2M3ZN31"/>
<reference evidence="1" key="1">
    <citation type="submission" date="2018-01" db="EMBL/GenBank/DDBJ databases">
        <title>An insight into the sialome of Amazonian anophelines.</title>
        <authorList>
            <person name="Ribeiro J.M."/>
            <person name="Scarpassa V."/>
            <person name="Calvo E."/>
        </authorList>
    </citation>
    <scope>NUCLEOTIDE SEQUENCE</scope>
    <source>
        <tissue evidence="1">Salivary glands</tissue>
    </source>
</reference>
<evidence type="ECO:0000313" key="1">
    <source>
        <dbReference type="EMBL" id="MBW29964.1"/>
    </source>
</evidence>